<gene>
    <name evidence="2" type="ORF">SNAT2548_LOCUS33991</name>
</gene>
<evidence type="ECO:0000313" key="2">
    <source>
        <dbReference type="EMBL" id="CAE7597397.1"/>
    </source>
</evidence>
<reference evidence="2" key="1">
    <citation type="submission" date="2021-02" db="EMBL/GenBank/DDBJ databases">
        <authorList>
            <person name="Dougan E. K."/>
            <person name="Rhodes N."/>
            <person name="Thang M."/>
            <person name="Chan C."/>
        </authorList>
    </citation>
    <scope>NUCLEOTIDE SEQUENCE</scope>
</reference>
<accession>A0A812UT82</accession>
<evidence type="ECO:0000256" key="1">
    <source>
        <dbReference type="SAM" id="MobiDB-lite"/>
    </source>
</evidence>
<protein>
    <submittedName>
        <fullName evidence="2">Uncharacterized protein</fullName>
    </submittedName>
</protein>
<feature type="compositionally biased region" description="Acidic residues" evidence="1">
    <location>
        <begin position="402"/>
        <end position="419"/>
    </location>
</feature>
<dbReference type="EMBL" id="CAJNDS010002788">
    <property type="protein sequence ID" value="CAE7597397.1"/>
    <property type="molecule type" value="Genomic_DNA"/>
</dbReference>
<sequence length="824" mass="92690">MEGTRCVCCWDPIDPHDLMELRCAAPKCDKPSTYNVHAACERRFMKKCETLFDKELATYNFHDGEELIKLYPGQPCCLITHVKHGLQLKQLARVLRPVATGQGSQGSGSDAAASIDFGDVLQSCLYLEAMLLFHPQVVSALKKQKQLPSCSGLGNCMKKLVKLEGCEQKDIADDLEVWEATLQASPEAFQRMLGALEPRNRQPLELLASLKLAERSTLGAFLELFGSHTILNKAQQARFLLVCALVAVAAADPDARAESEMVFEAHQCLAIAKALLCSSFGQGTSQYKYLRHERECLTLFFKYVMKPYRTLSSSSINREDLAWTNAKQLLPQLENTAKKLAESSAVNLKALPSLTFVVAPSQAALKNVRVRQPVVAEARPEETGLEDVEVQNDEQTTREASEASEEVSEDAPSPEEAEEAAAHEVDASTVQAPEAPEVAPISSQELRLASMLCDLQRERRKDESFIRFQTSEIQHLNETIQYLLDQNREVMQELEEEHAQRRFWQEAAEGAQTGPSRTAPPNPRSQAQSWPEGTGSTRSSEEGRARESGLAGYLETKMRMKLAREADDRFTQPAQSLRYLQSRADPRASEYLQMRNRRTDAFHQPYNDGDGEWPELQIEDLLLSGMQQRDRERLSRYCVRLVSSSDLRENILSATFVARGYDVRQVMVRNLQDHSLATLALKDIEQARRAKTQDDGLLRELQRLGVTEVGPLHLDLLQIASARVHFKNHFRVPFSEAELQHVAGRFGAFTRVKIYRYWQSETNMAVEEMTPIAFSGYIQFHSQEDAQQLLSERRPVYNPSLRQSLECVSGPRNVSLACSPDGRV</sequence>
<feature type="region of interest" description="Disordered" evidence="1">
    <location>
        <begin position="378"/>
        <end position="442"/>
    </location>
</feature>
<name>A0A812UT82_9DINO</name>
<keyword evidence="3" id="KW-1185">Reference proteome</keyword>
<feature type="compositionally biased region" description="Polar residues" evidence="1">
    <location>
        <begin position="524"/>
        <end position="538"/>
    </location>
</feature>
<organism evidence="2 3">
    <name type="scientific">Symbiodinium natans</name>
    <dbReference type="NCBI Taxonomy" id="878477"/>
    <lineage>
        <taxon>Eukaryota</taxon>
        <taxon>Sar</taxon>
        <taxon>Alveolata</taxon>
        <taxon>Dinophyceae</taxon>
        <taxon>Suessiales</taxon>
        <taxon>Symbiodiniaceae</taxon>
        <taxon>Symbiodinium</taxon>
    </lineage>
</organism>
<proteinExistence type="predicted"/>
<feature type="compositionally biased region" description="Acidic residues" evidence="1">
    <location>
        <begin position="383"/>
        <end position="392"/>
    </location>
</feature>
<dbReference type="AlphaFoldDB" id="A0A812UT82"/>
<dbReference type="Proteomes" id="UP000604046">
    <property type="component" value="Unassembled WGS sequence"/>
</dbReference>
<comment type="caution">
    <text evidence="2">The sequence shown here is derived from an EMBL/GenBank/DDBJ whole genome shotgun (WGS) entry which is preliminary data.</text>
</comment>
<evidence type="ECO:0000313" key="3">
    <source>
        <dbReference type="Proteomes" id="UP000604046"/>
    </source>
</evidence>
<feature type="region of interest" description="Disordered" evidence="1">
    <location>
        <begin position="509"/>
        <end position="552"/>
    </location>
</feature>